<evidence type="ECO:0000313" key="4">
    <source>
        <dbReference type="Proteomes" id="UP000275925"/>
    </source>
</evidence>
<feature type="compositionally biased region" description="Pro residues" evidence="1">
    <location>
        <begin position="663"/>
        <end position="674"/>
    </location>
</feature>
<dbReference type="Proteomes" id="UP000275925">
    <property type="component" value="Unassembled WGS sequence"/>
</dbReference>
<keyword evidence="4" id="KW-1185">Reference proteome</keyword>
<feature type="region of interest" description="Disordered" evidence="1">
    <location>
        <begin position="644"/>
        <end position="676"/>
    </location>
</feature>
<evidence type="ECO:0000313" key="3">
    <source>
        <dbReference type="EMBL" id="GBR75641.1"/>
    </source>
</evidence>
<feature type="chain" id="PRO_5017192904" evidence="2">
    <location>
        <begin position="18"/>
        <end position="770"/>
    </location>
</feature>
<comment type="caution">
    <text evidence="3">The sequence shown here is derived from an EMBL/GenBank/DDBJ whole genome shotgun (WGS) entry which is preliminary data.</text>
</comment>
<feature type="compositionally biased region" description="Polar residues" evidence="1">
    <location>
        <begin position="646"/>
        <end position="659"/>
    </location>
</feature>
<dbReference type="AlphaFoldDB" id="A0A388TFV1"/>
<reference evidence="3 4" key="1">
    <citation type="journal article" date="2019" name="ISME J.">
        <title>Genome analyses of uncultured TG2/ZB3 bacteria in 'Margulisbacteria' specifically attached to ectosymbiotic spirochetes of protists in the termite gut.</title>
        <authorList>
            <person name="Utami Y.D."/>
            <person name="Kuwahara H."/>
            <person name="Igai K."/>
            <person name="Murakami T."/>
            <person name="Sugaya K."/>
            <person name="Morikawa T."/>
            <person name="Nagura Y."/>
            <person name="Yuki M."/>
            <person name="Deevong P."/>
            <person name="Inoue T."/>
            <person name="Kihara K."/>
            <person name="Lo N."/>
            <person name="Yamada A."/>
            <person name="Ohkuma M."/>
            <person name="Hongoh Y."/>
        </authorList>
    </citation>
    <scope>NUCLEOTIDE SEQUENCE [LARGE SCALE GENOMIC DNA]</scope>
    <source>
        <strain evidence="3">NkOx7-02</strain>
    </source>
</reference>
<protein>
    <submittedName>
        <fullName evidence="3">Uncharacterized protein</fullName>
    </submittedName>
</protein>
<name>A0A388TFV1_9BACT</name>
<sequence length="770" mass="84113">MKKILSLILLMSLSLSAEVVTELDGYFFSPRTVALGMAGTADKATDIFVSQYGLAGLKDFGLALSGYQFFTDTDYLNAAVYFPLGSVGIGLGYRLRSVPDVLVTLPDIIGANGRPDPSRLAHLTYQQSTFYLALGIPLGSMFDLGLAYKSYSIGNDYAALSKLSARGNNLDAGLLAKLGKVWSVSLLGRNVLSGQGVNGALVWGNDSVERPLQSVVLGNKLALADEKVLYFLDVEQYADDYYPALWRTGAEFVLSDYLTLRWGLRQYTVLTGEESQRISVAGSGGLRLTPRRGWHLDYAYYTGDNQTLAAMHYAGLAVNLAAVSPPQPEEPTSKEERAAVGVDNVSASPSRPAGGCSFPDWQESCAAIRDKDLTYLVFTPEWRQNFINTRLGLEEFAPYAVQTLDLVLPDELNEAVEPVDVLYFYNLLGGPTEGVFTITRFGRFTLGHLAEILARVEGYGAALDASPDPQEQAVAVLAAGGQYSAADFEPRAGEITLAKAESLLLRTTRARHRLAEQYGAAPLAWLDRAEQNQGRLALRFYNTECLSGYSWVSGGQNFAASLNAEGQAVVWITPDSSAPLRITAYDKLAKAWHFTVNWRRRTAENADSIARPLAGAEASVRQPPPDEVRVQTVIAIVLDKEYAGRPSQTDGGQSQSRATTIKPAPPPQLKPPVPAKKRRLNKAYYPVEIKFSPARPRPGQVLLITAKYDSAKIRKVSALIKGQQIPLRRAAGGVWQRQYNLPPGHQTLYIKIFCEDAQGNLSMTEKVLTY</sequence>
<keyword evidence="2" id="KW-0732">Signal</keyword>
<dbReference type="EMBL" id="BGZO01000005">
    <property type="protein sequence ID" value="GBR75641.1"/>
    <property type="molecule type" value="Genomic_DNA"/>
</dbReference>
<gene>
    <name evidence="3" type="ORF">NO2_0295</name>
</gene>
<evidence type="ECO:0000256" key="1">
    <source>
        <dbReference type="SAM" id="MobiDB-lite"/>
    </source>
</evidence>
<accession>A0A388TFV1</accession>
<evidence type="ECO:0000256" key="2">
    <source>
        <dbReference type="SAM" id="SignalP"/>
    </source>
</evidence>
<organism evidence="3 4">
    <name type="scientific">Candidatus Termititenax persephonae</name>
    <dbReference type="NCBI Taxonomy" id="2218525"/>
    <lineage>
        <taxon>Bacteria</taxon>
        <taxon>Bacillati</taxon>
        <taxon>Candidatus Margulisiibacteriota</taxon>
        <taxon>Candidatus Termititenacia</taxon>
        <taxon>Candidatus Termititenacales</taxon>
        <taxon>Candidatus Termititenacaceae</taxon>
        <taxon>Candidatus Termititenax</taxon>
    </lineage>
</organism>
<proteinExistence type="predicted"/>
<feature type="signal peptide" evidence="2">
    <location>
        <begin position="1"/>
        <end position="17"/>
    </location>
</feature>